<sequence length="343" mass="35875">MRNKAMIGLAAAGLLLGGCSTVGGGNAGGSADPGSQQSSSGDIKVAFVSQVEGIPYFSGFDDGASQQAEKLGIKYEQAGPATADAAEQLRIVDSLVQQGFNAIAISPLDPQSMNSAIASARQKGISVITSDADAPDSERQLFVQQATDEGLGSTAMDEIANATGGKGQYAIVSGAPDTDTFTRWIEAIQAQQEEKYPDMELVGGIRYTTTTEQALEETQNLMTANPELAGVIAIPSTAIPGVGQAIRNAGKSGEIAFTGFGSPQTAAPFLKDGTMTSTVLWDVPKLGALTVWAMNELANGREIQESNTVEGFDQPIIFDKETATLLLGDPMVFTKENVDEYNY</sequence>
<dbReference type="SUPFAM" id="SSF53822">
    <property type="entry name" value="Periplasmic binding protein-like I"/>
    <property type="match status" value="1"/>
</dbReference>
<dbReference type="PROSITE" id="PS51257">
    <property type="entry name" value="PROKAR_LIPOPROTEIN"/>
    <property type="match status" value="1"/>
</dbReference>
<evidence type="ECO:0000256" key="1">
    <source>
        <dbReference type="ARBA" id="ARBA00004196"/>
    </source>
</evidence>
<dbReference type="KEGG" id="sapp:SAC06_02955"/>
<dbReference type="InterPro" id="IPR050555">
    <property type="entry name" value="Bact_Solute-Bind_Prot2"/>
</dbReference>
<dbReference type="RefSeq" id="WP_350258734.1">
    <property type="nucleotide sequence ID" value="NZ_CP138335.1"/>
</dbReference>
<gene>
    <name evidence="4" type="ORF">SAC06_02955</name>
</gene>
<feature type="domain" description="Periplasmic binding protein" evidence="3">
    <location>
        <begin position="45"/>
        <end position="302"/>
    </location>
</feature>
<evidence type="ECO:0000313" key="4">
    <source>
        <dbReference type="EMBL" id="XBW08534.1"/>
    </source>
</evidence>
<evidence type="ECO:0000259" key="3">
    <source>
        <dbReference type="Pfam" id="PF13407"/>
    </source>
</evidence>
<proteinExistence type="predicted"/>
<accession>A0AAU7V8C5</accession>
<feature type="chain" id="PRO_5043964070" evidence="2">
    <location>
        <begin position="25"/>
        <end position="343"/>
    </location>
</feature>
<organism evidence="4">
    <name type="scientific">Scrofimicrobium appendicitidis</name>
    <dbReference type="NCBI Taxonomy" id="3079930"/>
    <lineage>
        <taxon>Bacteria</taxon>
        <taxon>Bacillati</taxon>
        <taxon>Actinomycetota</taxon>
        <taxon>Actinomycetes</taxon>
        <taxon>Actinomycetales</taxon>
        <taxon>Actinomycetaceae</taxon>
        <taxon>Scrofimicrobium</taxon>
    </lineage>
</organism>
<dbReference type="InterPro" id="IPR028082">
    <property type="entry name" value="Peripla_BP_I"/>
</dbReference>
<feature type="signal peptide" evidence="2">
    <location>
        <begin position="1"/>
        <end position="24"/>
    </location>
</feature>
<reference evidence="4" key="1">
    <citation type="submission" date="2023-11" db="EMBL/GenBank/DDBJ databases">
        <title>Scrofimicrobium hongkongense sp. nov., isolated from a patient with peritonitis.</title>
        <authorList>
            <person name="Lao H.Y."/>
            <person name="Wong A.Y.P."/>
            <person name="Ng T.L."/>
            <person name="Wong R.Y.L."/>
            <person name="Yau M.C.Y."/>
            <person name="Lam J.Y.W."/>
            <person name="Siu G.K.H."/>
        </authorList>
    </citation>
    <scope>NUCLEOTIDE SEQUENCE</scope>
    <source>
        <strain evidence="4">R131</strain>
    </source>
</reference>
<dbReference type="PANTHER" id="PTHR30036">
    <property type="entry name" value="D-XYLOSE-BINDING PERIPLASMIC PROTEIN"/>
    <property type="match status" value="1"/>
</dbReference>
<dbReference type="Gene3D" id="3.40.50.2300">
    <property type="match status" value="2"/>
</dbReference>
<dbReference type="PANTHER" id="PTHR30036:SF8">
    <property type="entry name" value="ABC-TYPE SUGAR TRANSPORT SYSTEM PERIPLASMIC COMPONENT-LIKE PROTEIN"/>
    <property type="match status" value="1"/>
</dbReference>
<dbReference type="InterPro" id="IPR025997">
    <property type="entry name" value="SBP_2_dom"/>
</dbReference>
<evidence type="ECO:0000256" key="2">
    <source>
        <dbReference type="SAM" id="SignalP"/>
    </source>
</evidence>
<name>A0AAU7V8C5_9ACTO</name>
<keyword evidence="2" id="KW-0732">Signal</keyword>
<dbReference type="GO" id="GO:0030246">
    <property type="term" value="F:carbohydrate binding"/>
    <property type="evidence" value="ECO:0007669"/>
    <property type="project" value="TreeGrafter"/>
</dbReference>
<comment type="subcellular location">
    <subcellularLocation>
        <location evidence="1">Cell envelope</location>
    </subcellularLocation>
</comment>
<dbReference type="CDD" id="cd06302">
    <property type="entry name" value="PBP1_LsrB_Quorum_Sensing-like"/>
    <property type="match status" value="1"/>
</dbReference>
<dbReference type="Pfam" id="PF13407">
    <property type="entry name" value="Peripla_BP_4"/>
    <property type="match status" value="1"/>
</dbReference>
<dbReference type="GO" id="GO:0030288">
    <property type="term" value="C:outer membrane-bounded periplasmic space"/>
    <property type="evidence" value="ECO:0007669"/>
    <property type="project" value="TreeGrafter"/>
</dbReference>
<dbReference type="EMBL" id="CP138335">
    <property type="protein sequence ID" value="XBW08534.1"/>
    <property type="molecule type" value="Genomic_DNA"/>
</dbReference>
<dbReference type="AlphaFoldDB" id="A0AAU7V8C5"/>
<protein>
    <submittedName>
        <fullName evidence="4">Autoinducer 2 ABC transporter substrate-binding protein</fullName>
    </submittedName>
</protein>